<comment type="caution">
    <text evidence="2">The sequence shown here is derived from an EMBL/GenBank/DDBJ whole genome shotgun (WGS) entry which is preliminary data.</text>
</comment>
<evidence type="ECO:0000256" key="1">
    <source>
        <dbReference type="SAM" id="SignalP"/>
    </source>
</evidence>
<feature type="chain" id="PRO_5021344668" description="Secreted protein" evidence="1">
    <location>
        <begin position="29"/>
        <end position="110"/>
    </location>
</feature>
<dbReference type="Proteomes" id="UP000499080">
    <property type="component" value="Unassembled WGS sequence"/>
</dbReference>
<keyword evidence="1" id="KW-0732">Signal</keyword>
<reference evidence="2 3" key="1">
    <citation type="journal article" date="2019" name="Sci. Rep.">
        <title>Orb-weaving spider Araneus ventricosus genome elucidates the spidroin gene catalogue.</title>
        <authorList>
            <person name="Kono N."/>
            <person name="Nakamura H."/>
            <person name="Ohtoshi R."/>
            <person name="Moran D.A.P."/>
            <person name="Shinohara A."/>
            <person name="Yoshida Y."/>
            <person name="Fujiwara M."/>
            <person name="Mori M."/>
            <person name="Tomita M."/>
            <person name="Arakawa K."/>
        </authorList>
    </citation>
    <scope>NUCLEOTIDE SEQUENCE [LARGE SCALE GENOMIC DNA]</scope>
</reference>
<name>A0A4Y2BJW2_ARAVE</name>
<keyword evidence="3" id="KW-1185">Reference proteome</keyword>
<accession>A0A4Y2BJW2</accession>
<dbReference type="AlphaFoldDB" id="A0A4Y2BJW2"/>
<organism evidence="2 3">
    <name type="scientific">Araneus ventricosus</name>
    <name type="common">Orbweaver spider</name>
    <name type="synonym">Epeira ventricosa</name>
    <dbReference type="NCBI Taxonomy" id="182803"/>
    <lineage>
        <taxon>Eukaryota</taxon>
        <taxon>Metazoa</taxon>
        <taxon>Ecdysozoa</taxon>
        <taxon>Arthropoda</taxon>
        <taxon>Chelicerata</taxon>
        <taxon>Arachnida</taxon>
        <taxon>Araneae</taxon>
        <taxon>Araneomorphae</taxon>
        <taxon>Entelegynae</taxon>
        <taxon>Araneoidea</taxon>
        <taxon>Araneidae</taxon>
        <taxon>Araneus</taxon>
    </lineage>
</organism>
<evidence type="ECO:0000313" key="3">
    <source>
        <dbReference type="Proteomes" id="UP000499080"/>
    </source>
</evidence>
<evidence type="ECO:0000313" key="2">
    <source>
        <dbReference type="EMBL" id="GBL92510.1"/>
    </source>
</evidence>
<dbReference type="EMBL" id="BGPR01000086">
    <property type="protein sequence ID" value="GBL92510.1"/>
    <property type="molecule type" value="Genomic_DNA"/>
</dbReference>
<evidence type="ECO:0008006" key="4">
    <source>
        <dbReference type="Google" id="ProtNLM"/>
    </source>
</evidence>
<gene>
    <name evidence="2" type="ORF">AVEN_174768_1</name>
</gene>
<protein>
    <recommendedName>
        <fullName evidence="4">Secreted protein</fullName>
    </recommendedName>
</protein>
<feature type="signal peptide" evidence="1">
    <location>
        <begin position="1"/>
        <end position="28"/>
    </location>
</feature>
<proteinExistence type="predicted"/>
<sequence>MWFLCLLTMDVDCAALLCLLTMSADCVGFPLPPLSNKECGLHCSPLPLSVNSADCIWLPSAPLSNSTGLHWLPLPPSVNRADSIGFLYPLSVERTASVVSSTQVDITRPA</sequence>